<feature type="domain" description="DUF4116" evidence="1">
    <location>
        <begin position="170"/>
        <end position="208"/>
    </location>
</feature>
<proteinExistence type="predicted"/>
<protein>
    <recommendedName>
        <fullName evidence="1">DUF4116 domain-containing protein</fullName>
    </recommendedName>
</protein>
<name>A0A6C0B9E8_9ZZZZ</name>
<dbReference type="InterPro" id="IPR025197">
    <property type="entry name" value="DUF4116"/>
</dbReference>
<accession>A0A6C0B9E8</accession>
<dbReference type="Pfam" id="PF13475">
    <property type="entry name" value="DUF4116"/>
    <property type="match status" value="1"/>
</dbReference>
<evidence type="ECO:0000259" key="1">
    <source>
        <dbReference type="Pfam" id="PF13475"/>
    </source>
</evidence>
<dbReference type="AlphaFoldDB" id="A0A6C0B9E8"/>
<sequence>MSKSVEQVMSDLEKIHGRDKFVTYLEKLSPEMKDSIDFAIALLKFSRGCAIIKYLSPRILNNIEVATAVLYEQPYCLEHFGDEIKDNEDIALLLLDICKPRVFHDLMYNLSDRLKNDKKFMFKVFLKDEREFFSGYVFSILYNEDFVIELLNHNYRVYDKLPEKMQANTNVILKLLSINGTWLHWIPYRLQSNDEFLFAAVKNNYDAIGSMIGRSSKHMPLETKKECIRINYGAIEYFPGLKTDKEFDNPEFKKKSVRKKWETIKYFPELQSDKEFIREIMVHNPVVLTQASSDVKNDKELVFEYAQHVSGEELAATLPLFDEQYQHNLQIIKKIPSELLTPIQKEIIKSAQVDTVEKGLVLKARKPGIPGVTKNIRENIKGFMGGTKRKKKKRKTRRY</sequence>
<evidence type="ECO:0000313" key="2">
    <source>
        <dbReference type="EMBL" id="QHS88341.1"/>
    </source>
</evidence>
<reference evidence="2" key="1">
    <citation type="journal article" date="2020" name="Nature">
        <title>Giant virus diversity and host interactions through global metagenomics.</title>
        <authorList>
            <person name="Schulz F."/>
            <person name="Roux S."/>
            <person name="Paez-Espino D."/>
            <person name="Jungbluth S."/>
            <person name="Walsh D.A."/>
            <person name="Denef V.J."/>
            <person name="McMahon K.D."/>
            <person name="Konstantinidis K.T."/>
            <person name="Eloe-Fadrosh E.A."/>
            <person name="Kyrpides N.C."/>
            <person name="Woyke T."/>
        </authorList>
    </citation>
    <scope>NUCLEOTIDE SEQUENCE</scope>
    <source>
        <strain evidence="2">GVMAG-M-3300010158-55</strain>
    </source>
</reference>
<organism evidence="2">
    <name type="scientific">viral metagenome</name>
    <dbReference type="NCBI Taxonomy" id="1070528"/>
    <lineage>
        <taxon>unclassified sequences</taxon>
        <taxon>metagenomes</taxon>
        <taxon>organismal metagenomes</taxon>
    </lineage>
</organism>
<dbReference type="EMBL" id="MN739095">
    <property type="protein sequence ID" value="QHS88341.1"/>
    <property type="molecule type" value="Genomic_DNA"/>
</dbReference>